<dbReference type="AlphaFoldDB" id="A0A7Z0DTA3"/>
<dbReference type="EMBL" id="JACBZR010000003">
    <property type="protein sequence ID" value="NYI81278.1"/>
    <property type="molecule type" value="Genomic_DNA"/>
</dbReference>
<dbReference type="EMBL" id="JACBZR010000003">
    <property type="protein sequence ID" value="NYI81315.1"/>
    <property type="molecule type" value="Genomic_DNA"/>
</dbReference>
<organism evidence="3 7">
    <name type="scientific">Nocardioides panzhihuensis</name>
    <dbReference type="NCBI Taxonomy" id="860243"/>
    <lineage>
        <taxon>Bacteria</taxon>
        <taxon>Bacillati</taxon>
        <taxon>Actinomycetota</taxon>
        <taxon>Actinomycetes</taxon>
        <taxon>Propionibacteriales</taxon>
        <taxon>Nocardioidaceae</taxon>
        <taxon>Nocardioides</taxon>
    </lineage>
</organism>
<keyword evidence="7" id="KW-1185">Reference proteome</keyword>
<evidence type="ECO:0000313" key="2">
    <source>
        <dbReference type="EMBL" id="NYI80887.1"/>
    </source>
</evidence>
<sequence length="71" mass="7779">MAVEYTGLFGHGTVKDTARHVARTHRAKVAKKLPGSKDPHAGKKAKVGKASDPYRNKKPVKRTNPVAKGWF</sequence>
<evidence type="ECO:0000313" key="7">
    <source>
        <dbReference type="Proteomes" id="UP000564496"/>
    </source>
</evidence>
<protein>
    <submittedName>
        <fullName evidence="3">Uncharacterized protein</fullName>
    </submittedName>
</protein>
<accession>A0A7Z0DTA3</accession>
<evidence type="ECO:0000313" key="4">
    <source>
        <dbReference type="EMBL" id="NYI81315.1"/>
    </source>
</evidence>
<evidence type="ECO:0000313" key="6">
    <source>
        <dbReference type="EMBL" id="NYI81352.1"/>
    </source>
</evidence>
<dbReference type="Proteomes" id="UP000564496">
    <property type="component" value="Unassembled WGS sequence"/>
</dbReference>
<dbReference type="EMBL" id="JACBZR010000001">
    <property type="protein sequence ID" value="NYI80887.1"/>
    <property type="molecule type" value="Genomic_DNA"/>
</dbReference>
<proteinExistence type="predicted"/>
<name>A0A7Z0DTA3_9ACTN</name>
<feature type="compositionally biased region" description="Basic residues" evidence="1">
    <location>
        <begin position="20"/>
        <end position="31"/>
    </location>
</feature>
<reference evidence="3 7" key="1">
    <citation type="submission" date="2020-07" db="EMBL/GenBank/DDBJ databases">
        <title>Sequencing the genomes of 1000 actinobacteria strains.</title>
        <authorList>
            <person name="Klenk H.-P."/>
        </authorList>
    </citation>
    <scope>NUCLEOTIDE SEQUENCE [LARGE SCALE GENOMIC DNA]</scope>
    <source>
        <strain evidence="3 7">DSM 26487</strain>
    </source>
</reference>
<dbReference type="EMBL" id="JACBZR010000003">
    <property type="protein sequence ID" value="NYI81333.1"/>
    <property type="molecule type" value="Genomic_DNA"/>
</dbReference>
<dbReference type="EMBL" id="JACBZR010000003">
    <property type="protein sequence ID" value="NYI81352.1"/>
    <property type="molecule type" value="Genomic_DNA"/>
</dbReference>
<evidence type="ECO:0000313" key="3">
    <source>
        <dbReference type="EMBL" id="NYI81278.1"/>
    </source>
</evidence>
<feature type="region of interest" description="Disordered" evidence="1">
    <location>
        <begin position="19"/>
        <end position="71"/>
    </location>
</feature>
<evidence type="ECO:0000313" key="5">
    <source>
        <dbReference type="EMBL" id="NYI81333.1"/>
    </source>
</evidence>
<comment type="caution">
    <text evidence="3">The sequence shown here is derived from an EMBL/GenBank/DDBJ whole genome shotgun (WGS) entry which is preliminary data.</text>
</comment>
<gene>
    <name evidence="2" type="ORF">BJ988_005535</name>
    <name evidence="3" type="ORF">BJ988_005986</name>
    <name evidence="4" type="ORF">BJ988_006023</name>
    <name evidence="5" type="ORF">BJ988_006041</name>
    <name evidence="6" type="ORF">BJ988_006060</name>
</gene>
<evidence type="ECO:0000256" key="1">
    <source>
        <dbReference type="SAM" id="MobiDB-lite"/>
    </source>
</evidence>
<dbReference type="RefSeq" id="WP_179661031.1">
    <property type="nucleotide sequence ID" value="NZ_JACBZR010000001.1"/>
</dbReference>